<sequence length="88" mass="10152">MIGSFLDFLVCEAFQVRVNSHGERTKHKKCPPGYKLSSDGTHCVKLTSTEHMHRARGRRRANTKLRSQRSAIKRKRNLAMHKRHSLGL</sequence>
<evidence type="ECO:0000256" key="1">
    <source>
        <dbReference type="SAM" id="MobiDB-lite"/>
    </source>
</evidence>
<feature type="region of interest" description="Disordered" evidence="1">
    <location>
        <begin position="50"/>
        <end position="88"/>
    </location>
</feature>
<proteinExistence type="predicted"/>
<reference evidence="2" key="1">
    <citation type="journal article" date="2024" name="J. Gen. Virol.">
        <title>Novel phages of Pseudomonas syringae unveil numerous potential auxiliary metabolic genes.</title>
        <authorList>
            <person name="Feltin C."/>
            <person name="Garneau J.R."/>
            <person name="Morris C.E."/>
            <person name="Berard A."/>
            <person name="Torres-Barcelo C."/>
        </authorList>
    </citation>
    <scope>NUCLEOTIDE SEQUENCE</scope>
</reference>
<evidence type="ECO:0000313" key="2">
    <source>
        <dbReference type="EMBL" id="XAI71293.1"/>
    </source>
</evidence>
<feature type="compositionally biased region" description="Basic residues" evidence="1">
    <location>
        <begin position="53"/>
        <end position="88"/>
    </location>
</feature>
<organism evidence="2">
    <name type="scientific">Pseudomonas phage Cygsa01</name>
    <dbReference type="NCBI Taxonomy" id="3138529"/>
    <lineage>
        <taxon>Viruses</taxon>
    </lineage>
</organism>
<name>A0AAU6W464_9VIRU</name>
<accession>A0AAU6W464</accession>
<protein>
    <submittedName>
        <fullName evidence="2">Prohead core protein</fullName>
    </submittedName>
</protein>
<dbReference type="EMBL" id="PP179332">
    <property type="protein sequence ID" value="XAI71293.1"/>
    <property type="molecule type" value="Genomic_DNA"/>
</dbReference>
<gene>
    <name evidence="2" type="ORF">Cygsa01_00247</name>
</gene>